<name>A0ACC3A7Q0_9EURO</name>
<dbReference type="Proteomes" id="UP001172386">
    <property type="component" value="Unassembled WGS sequence"/>
</dbReference>
<reference evidence="1" key="1">
    <citation type="submission" date="2022-10" db="EMBL/GenBank/DDBJ databases">
        <title>Culturing micro-colonial fungi from biological soil crusts in the Mojave desert and describing Neophaeococcomyces mojavensis, and introducing the new genera and species Taxawa tesnikishii.</title>
        <authorList>
            <person name="Kurbessoian T."/>
            <person name="Stajich J.E."/>
        </authorList>
    </citation>
    <scope>NUCLEOTIDE SEQUENCE</scope>
    <source>
        <strain evidence="1">JES_112</strain>
    </source>
</reference>
<gene>
    <name evidence="1" type="primary">HAC1</name>
    <name evidence="1" type="ORF">H2198_005037</name>
</gene>
<dbReference type="EMBL" id="JAPDRQ010000079">
    <property type="protein sequence ID" value="KAJ9656354.1"/>
    <property type="molecule type" value="Genomic_DNA"/>
</dbReference>
<accession>A0ACC3A7Q0</accession>
<organism evidence="1 2">
    <name type="scientific">Neophaeococcomyces mojaviensis</name>
    <dbReference type="NCBI Taxonomy" id="3383035"/>
    <lineage>
        <taxon>Eukaryota</taxon>
        <taxon>Fungi</taxon>
        <taxon>Dikarya</taxon>
        <taxon>Ascomycota</taxon>
        <taxon>Pezizomycotina</taxon>
        <taxon>Eurotiomycetes</taxon>
        <taxon>Chaetothyriomycetidae</taxon>
        <taxon>Chaetothyriales</taxon>
        <taxon>Chaetothyriales incertae sedis</taxon>
        <taxon>Neophaeococcomyces</taxon>
    </lineage>
</organism>
<comment type="caution">
    <text evidence="1">The sequence shown here is derived from an EMBL/GenBank/DDBJ whole genome shotgun (WGS) entry which is preliminary data.</text>
</comment>
<evidence type="ECO:0000313" key="1">
    <source>
        <dbReference type="EMBL" id="KAJ9656354.1"/>
    </source>
</evidence>
<sequence length="419" mass="47067">MDSYVDASEFDSLQFAQEEEVSCDYPSPSASSDADHLLKDDEPSKKKRKAWGQPVPEIVPILPPRKRAKTAEEKEQRKNERILRNRRAADKSRQRQKAAQAELEQQNKDLAAENAQLKALLKQHGLLGDFKFATPPSSVDFSIASPMEEDDDGPTFSADTPAPSLPPQESPTLAPTLDLNKVTIQSTSLQETGMTQYPAVVLCDLQCQPVLDSKLRFLQPSSMVNTVLTLIHYLTIAKNSLTSTLSPISRVYQILEQALAQTSTQLESIVLNNFELIHILISMPSTSTQPAVFRLKLLSRLLACNPSLAPLLTMAADRALQQRLSEENWTTDPDHRWAVASLMTIKWSIRWLSREHSHMRMQFRYGQIDRDSLYGKEQLGVDCGAVERHFRLFDEIDPKPWVHVVSPSLPSSMTSVEAH</sequence>
<protein>
    <submittedName>
        <fullName evidence="1">Transcription factor that binds to CRE motif</fullName>
    </submittedName>
</protein>
<keyword evidence="2" id="KW-1185">Reference proteome</keyword>
<evidence type="ECO:0000313" key="2">
    <source>
        <dbReference type="Proteomes" id="UP001172386"/>
    </source>
</evidence>
<proteinExistence type="predicted"/>